<keyword evidence="10" id="KW-1185">Reference proteome</keyword>
<dbReference type="PRINTS" id="PR00052">
    <property type="entry name" value="FIBRILLARIN"/>
</dbReference>
<dbReference type="InterPro" id="IPR000692">
    <property type="entry name" value="Fibrillarin"/>
</dbReference>
<keyword evidence="3" id="KW-0698">rRNA processing</keyword>
<evidence type="ECO:0000313" key="10">
    <source>
        <dbReference type="Proteomes" id="UP000001819"/>
    </source>
</evidence>
<gene>
    <name evidence="11" type="primary">LOC4801421</name>
</gene>
<evidence type="ECO:0000256" key="6">
    <source>
        <dbReference type="ARBA" id="ARBA00022884"/>
    </source>
</evidence>
<dbReference type="InParanoid" id="A0A6I8UNU7"/>
<dbReference type="AlphaFoldDB" id="A0A6I8UNU7"/>
<reference evidence="11" key="2">
    <citation type="submission" date="2025-08" db="UniProtKB">
        <authorList>
            <consortium name="RefSeq"/>
        </authorList>
    </citation>
    <scope>IDENTIFICATION</scope>
    <source>
        <strain evidence="11">MV-25-SWS-2005</strain>
        <tissue evidence="11">Whole body</tissue>
    </source>
</reference>
<evidence type="ECO:0000256" key="9">
    <source>
        <dbReference type="SAM" id="MobiDB-lite"/>
    </source>
</evidence>
<dbReference type="PANTHER" id="PTHR10335">
    <property type="entry name" value="RRNA 2-O-METHYLTRANSFERASE FIBRILLARIN"/>
    <property type="match status" value="1"/>
</dbReference>
<proteinExistence type="inferred from homology"/>
<dbReference type="SUPFAM" id="SSF53335">
    <property type="entry name" value="S-adenosyl-L-methionine-dependent methyltransferases"/>
    <property type="match status" value="1"/>
</dbReference>
<dbReference type="GO" id="GO:1990259">
    <property type="term" value="F:histone H2AQ104 methyltransferase activity"/>
    <property type="evidence" value="ECO:0007669"/>
    <property type="project" value="TreeGrafter"/>
</dbReference>
<dbReference type="SMART" id="SM01206">
    <property type="entry name" value="Fibrillarin"/>
    <property type="match status" value="1"/>
</dbReference>
<feature type="compositionally biased region" description="Basic residues" evidence="9">
    <location>
        <begin position="1"/>
        <end position="14"/>
    </location>
</feature>
<name>A0A6I8UNU7_DROPS</name>
<dbReference type="GO" id="GO:0000494">
    <property type="term" value="P:box C/D sno(s)RNA 3'-end processing"/>
    <property type="evidence" value="ECO:0007669"/>
    <property type="project" value="TreeGrafter"/>
</dbReference>
<protein>
    <recommendedName>
        <fullName evidence="2">rRNA 2'-O-methyltransferase fibrillarin</fullName>
    </recommendedName>
    <alternativeName>
        <fullName evidence="7">Histone-glutamine methyltransferase</fullName>
    </alternativeName>
</protein>
<dbReference type="GO" id="GO:0032040">
    <property type="term" value="C:small-subunit processome"/>
    <property type="evidence" value="ECO:0007669"/>
    <property type="project" value="TreeGrafter"/>
</dbReference>
<reference evidence="10" key="1">
    <citation type="submission" date="2024-06" db="UniProtKB">
        <authorList>
            <consortium name="RefSeq"/>
        </authorList>
    </citation>
    <scope>NUCLEOTIDE SEQUENCE [LARGE SCALE GENOMIC DNA]</scope>
    <source>
        <strain evidence="10">MV2-25</strain>
    </source>
</reference>
<dbReference type="Pfam" id="PF01269">
    <property type="entry name" value="Fibrillarin"/>
    <property type="match status" value="1"/>
</dbReference>
<dbReference type="KEGG" id="dpo:4801421"/>
<keyword evidence="5" id="KW-0808">Transferase</keyword>
<dbReference type="GO" id="GO:0015030">
    <property type="term" value="C:Cajal body"/>
    <property type="evidence" value="ECO:0007669"/>
    <property type="project" value="TreeGrafter"/>
</dbReference>
<keyword evidence="4" id="KW-0489">Methyltransferase</keyword>
<dbReference type="GO" id="GO:0003723">
    <property type="term" value="F:RNA binding"/>
    <property type="evidence" value="ECO:0007669"/>
    <property type="project" value="UniProtKB-KW"/>
</dbReference>
<dbReference type="GO" id="GO:0031428">
    <property type="term" value="C:box C/D methylation guide snoRNP complex"/>
    <property type="evidence" value="ECO:0007669"/>
    <property type="project" value="TreeGrafter"/>
</dbReference>
<organism evidence="10 11">
    <name type="scientific">Drosophila pseudoobscura pseudoobscura</name>
    <name type="common">Fruit fly</name>
    <dbReference type="NCBI Taxonomy" id="46245"/>
    <lineage>
        <taxon>Eukaryota</taxon>
        <taxon>Metazoa</taxon>
        <taxon>Ecdysozoa</taxon>
        <taxon>Arthropoda</taxon>
        <taxon>Hexapoda</taxon>
        <taxon>Insecta</taxon>
        <taxon>Pterygota</taxon>
        <taxon>Neoptera</taxon>
        <taxon>Endopterygota</taxon>
        <taxon>Diptera</taxon>
        <taxon>Brachycera</taxon>
        <taxon>Muscomorpha</taxon>
        <taxon>Ephydroidea</taxon>
        <taxon>Drosophilidae</taxon>
        <taxon>Drosophila</taxon>
        <taxon>Sophophora</taxon>
    </lineage>
</organism>
<comment type="catalytic activity">
    <reaction evidence="8">
        <text>L-glutaminyl-[histone H2A] + S-adenosyl-L-methionine = N(5)-methyl-L-glutaminyl-[histone H2A] + S-adenosyl-L-homocysteine + H(+)</text>
        <dbReference type="Rhea" id="RHEA:50904"/>
        <dbReference type="Rhea" id="RHEA-COMP:12837"/>
        <dbReference type="Rhea" id="RHEA-COMP:12839"/>
        <dbReference type="ChEBI" id="CHEBI:15378"/>
        <dbReference type="ChEBI" id="CHEBI:30011"/>
        <dbReference type="ChEBI" id="CHEBI:57856"/>
        <dbReference type="ChEBI" id="CHEBI:59789"/>
        <dbReference type="ChEBI" id="CHEBI:61891"/>
    </reaction>
</comment>
<accession>A0A6I8UNU7</accession>
<evidence type="ECO:0000313" key="11">
    <source>
        <dbReference type="RefSeq" id="XP_001358517.3"/>
    </source>
</evidence>
<dbReference type="RefSeq" id="XP_001358517.3">
    <property type="nucleotide sequence ID" value="XM_001358480.3"/>
</dbReference>
<keyword evidence="6" id="KW-0694">RNA-binding</keyword>
<comment type="similarity">
    <text evidence="1">Belongs to the methyltransferase superfamily. Fibrillarin family.</text>
</comment>
<dbReference type="PIRSF" id="PIRSF006540">
    <property type="entry name" value="Nop17p"/>
    <property type="match status" value="1"/>
</dbReference>
<feature type="region of interest" description="Disordered" evidence="9">
    <location>
        <begin position="1"/>
        <end position="47"/>
    </location>
</feature>
<dbReference type="Gene3D" id="3.40.50.150">
    <property type="entry name" value="Vaccinia Virus protein VP39"/>
    <property type="match status" value="1"/>
</dbReference>
<dbReference type="PANTHER" id="PTHR10335:SF17">
    <property type="entry name" value="FIBRILLARIN"/>
    <property type="match status" value="1"/>
</dbReference>
<dbReference type="Gene3D" id="3.30.200.20">
    <property type="entry name" value="Phosphorylase Kinase, domain 1"/>
    <property type="match status" value="1"/>
</dbReference>
<evidence type="ECO:0000256" key="3">
    <source>
        <dbReference type="ARBA" id="ARBA00022552"/>
    </source>
</evidence>
<evidence type="ECO:0000256" key="5">
    <source>
        <dbReference type="ARBA" id="ARBA00022679"/>
    </source>
</evidence>
<dbReference type="InterPro" id="IPR029063">
    <property type="entry name" value="SAM-dependent_MTases_sf"/>
</dbReference>
<evidence type="ECO:0000256" key="1">
    <source>
        <dbReference type="ARBA" id="ARBA00010632"/>
    </source>
</evidence>
<dbReference type="NCBIfam" id="NF003276">
    <property type="entry name" value="PRK04266.1-2"/>
    <property type="match status" value="1"/>
</dbReference>
<dbReference type="GO" id="GO:0008649">
    <property type="term" value="F:rRNA methyltransferase activity"/>
    <property type="evidence" value="ECO:0007669"/>
    <property type="project" value="TreeGrafter"/>
</dbReference>
<evidence type="ECO:0000256" key="7">
    <source>
        <dbReference type="ARBA" id="ARBA00032245"/>
    </source>
</evidence>
<sequence>MPKKRSKKQPKGGKRGNGNRVPEKAPKSSKAAGPAVGSPVKDAETGDKAIPTKIETQAQSVAKIHNIVVEQHRFHGVFLARNKDDSVQLLTRNKATGDASEPEQDYEEHRFSADFRGLRCEFRTWSPFQSNLAAAVMSGVEDLYLKSGSKVLYLGAGLGRTVSHISDIIDKTGVVYAVEPGPWAVQPLSALSERRPNVVPVLEDPSAPYKYYKQLTDKIDVIICNLQQAEQARILMVNARHFLKPKGHFAIFLYAESIYDKAPTKMALEAEMELLKKYHLEPLQLVQLDPYVRGNALVVGVYTRLPVLK</sequence>
<evidence type="ECO:0000256" key="8">
    <source>
        <dbReference type="ARBA" id="ARBA00047568"/>
    </source>
</evidence>
<evidence type="ECO:0000256" key="2">
    <source>
        <dbReference type="ARBA" id="ARBA00015190"/>
    </source>
</evidence>
<evidence type="ECO:0000256" key="4">
    <source>
        <dbReference type="ARBA" id="ARBA00022603"/>
    </source>
</evidence>
<dbReference type="FunCoup" id="A0A6I8UNU7">
    <property type="interactions" value="68"/>
</dbReference>
<dbReference type="Proteomes" id="UP000001819">
    <property type="component" value="Chromosome 2"/>
</dbReference>